<feature type="compositionally biased region" description="Pro residues" evidence="1">
    <location>
        <begin position="208"/>
        <end position="236"/>
    </location>
</feature>
<organism evidence="2 3">
    <name type="scientific">Diplocarpon coronariae</name>
    <dbReference type="NCBI Taxonomy" id="2795749"/>
    <lineage>
        <taxon>Eukaryota</taxon>
        <taxon>Fungi</taxon>
        <taxon>Dikarya</taxon>
        <taxon>Ascomycota</taxon>
        <taxon>Pezizomycotina</taxon>
        <taxon>Leotiomycetes</taxon>
        <taxon>Helotiales</taxon>
        <taxon>Drepanopezizaceae</taxon>
        <taxon>Diplocarpon</taxon>
    </lineage>
</organism>
<protein>
    <submittedName>
        <fullName evidence="2">Uncharacterized protein</fullName>
    </submittedName>
</protein>
<accession>A0A218YTK3</accession>
<feature type="compositionally biased region" description="Basic residues" evidence="1">
    <location>
        <begin position="78"/>
        <end position="87"/>
    </location>
</feature>
<feature type="region of interest" description="Disordered" evidence="1">
    <location>
        <begin position="1"/>
        <end position="35"/>
    </location>
</feature>
<sequence length="279" mass="30937">MPPTPAQLPTLRLDQQKKLRRMSARGHSMDTQPRCTTKCKAVIDIHRVHVEEEHPTPAATRKRCEKEVGDGEPPTGQRNRRVWRRRAQTPDWSAQDDSSDSPVYLRNTYPGSDGEESLGPWSRARIASPAFGSDGIHAPRRRTLDVGAGEKRVLVLRETSTENRRPSPLPLCIPVYYTHPHTYLDTQHQPRRPAPCNPRRYVLGAPASLPPPPGAHGCSKPPPLDPVAPPASPPPCRTSSLLGKPPRSGVLKLVTSQPNLERGEDEKKREKGGQLIDAR</sequence>
<feature type="compositionally biased region" description="Basic and acidic residues" evidence="1">
    <location>
        <begin position="261"/>
        <end position="279"/>
    </location>
</feature>
<gene>
    <name evidence="2" type="ORF">B2J93_2917</name>
</gene>
<dbReference type="EMBL" id="MZNU01000389">
    <property type="protein sequence ID" value="OWO98599.1"/>
    <property type="molecule type" value="Genomic_DNA"/>
</dbReference>
<keyword evidence="3" id="KW-1185">Reference proteome</keyword>
<dbReference type="InParanoid" id="A0A218YTK3"/>
<proteinExistence type="predicted"/>
<feature type="region of interest" description="Disordered" evidence="1">
    <location>
        <begin position="186"/>
        <end position="279"/>
    </location>
</feature>
<feature type="region of interest" description="Disordered" evidence="1">
    <location>
        <begin position="50"/>
        <end position="120"/>
    </location>
</feature>
<reference evidence="2 3" key="1">
    <citation type="submission" date="2017-04" db="EMBL/GenBank/DDBJ databases">
        <title>Draft genome sequence of Marssonina coronaria NL1: causal agent of apple blotch.</title>
        <authorList>
            <person name="Cheng Q."/>
        </authorList>
    </citation>
    <scope>NUCLEOTIDE SEQUENCE [LARGE SCALE GENOMIC DNA]</scope>
    <source>
        <strain evidence="2 3">NL1</strain>
    </source>
</reference>
<evidence type="ECO:0000313" key="3">
    <source>
        <dbReference type="Proteomes" id="UP000242519"/>
    </source>
</evidence>
<evidence type="ECO:0000313" key="2">
    <source>
        <dbReference type="EMBL" id="OWO98599.1"/>
    </source>
</evidence>
<evidence type="ECO:0000256" key="1">
    <source>
        <dbReference type="SAM" id="MobiDB-lite"/>
    </source>
</evidence>
<dbReference type="AlphaFoldDB" id="A0A218YTK3"/>
<comment type="caution">
    <text evidence="2">The sequence shown here is derived from an EMBL/GenBank/DDBJ whole genome shotgun (WGS) entry which is preliminary data.</text>
</comment>
<dbReference type="Proteomes" id="UP000242519">
    <property type="component" value="Unassembled WGS sequence"/>
</dbReference>
<name>A0A218YTK3_9HELO</name>